<dbReference type="Pfam" id="PF10433">
    <property type="entry name" value="Beta-prop_RSE1_1st"/>
    <property type="match status" value="1"/>
</dbReference>
<dbReference type="GO" id="GO:0006397">
    <property type="term" value="P:mRNA processing"/>
    <property type="evidence" value="ECO:0007669"/>
    <property type="project" value="UniProtKB-KW"/>
</dbReference>
<dbReference type="InterPro" id="IPR004871">
    <property type="entry name" value="RSE1/DDB1/CPSF1_C"/>
</dbReference>
<feature type="domain" description="RSE1/DDB1/CPSF1 second beta-propeller" evidence="9">
    <location>
        <begin position="429"/>
        <end position="741"/>
    </location>
</feature>
<proteinExistence type="inferred from homology"/>
<evidence type="ECO:0000256" key="4">
    <source>
        <dbReference type="ARBA" id="ARBA00023187"/>
    </source>
</evidence>
<dbReference type="OrthoDB" id="436637at2759"/>
<dbReference type="InterPro" id="IPR036322">
    <property type="entry name" value="WD40_repeat_dom_sf"/>
</dbReference>
<feature type="domain" description="RSE1/DDB1/CPSF1 first beta-propeller" evidence="8">
    <location>
        <begin position="14"/>
        <end position="356"/>
    </location>
</feature>
<reference evidence="10 11" key="1">
    <citation type="submission" date="2016-11" db="EMBL/GenBank/DDBJ databases">
        <title>The macronuclear genome of Stentor coeruleus: a giant cell with tiny introns.</title>
        <authorList>
            <person name="Slabodnick M."/>
            <person name="Ruby J.G."/>
            <person name="Reiff S.B."/>
            <person name="Swart E.C."/>
            <person name="Gosai S."/>
            <person name="Prabakaran S."/>
            <person name="Witkowska E."/>
            <person name="Larue G.E."/>
            <person name="Fisher S."/>
            <person name="Freeman R.M."/>
            <person name="Gunawardena J."/>
            <person name="Chu W."/>
            <person name="Stover N.A."/>
            <person name="Gregory B.D."/>
            <person name="Nowacki M."/>
            <person name="Derisi J."/>
            <person name="Roy S.W."/>
            <person name="Marshall W.F."/>
            <person name="Sood P."/>
        </authorList>
    </citation>
    <scope>NUCLEOTIDE SEQUENCE [LARGE SCALE GENOMIC DNA]</scope>
    <source>
        <strain evidence="10">WM001</strain>
    </source>
</reference>
<evidence type="ECO:0000259" key="8">
    <source>
        <dbReference type="Pfam" id="PF10433"/>
    </source>
</evidence>
<keyword evidence="3" id="KW-0747">Spliceosome</keyword>
<evidence type="ECO:0000313" key="10">
    <source>
        <dbReference type="EMBL" id="OMJ94841.1"/>
    </source>
</evidence>
<dbReference type="GO" id="GO:0008380">
    <property type="term" value="P:RNA splicing"/>
    <property type="evidence" value="ECO:0007669"/>
    <property type="project" value="UniProtKB-KW"/>
</dbReference>
<evidence type="ECO:0000256" key="6">
    <source>
        <dbReference type="ARBA" id="ARBA00038266"/>
    </source>
</evidence>
<dbReference type="Pfam" id="PF23726">
    <property type="entry name" value="Beta-prop_RSE1_2nd"/>
    <property type="match status" value="1"/>
</dbReference>
<evidence type="ECO:0000313" key="11">
    <source>
        <dbReference type="Proteomes" id="UP000187209"/>
    </source>
</evidence>
<accession>A0A1R2D0S9</accession>
<evidence type="ECO:0000256" key="1">
    <source>
        <dbReference type="ARBA" id="ARBA00004123"/>
    </source>
</evidence>
<dbReference type="Proteomes" id="UP000187209">
    <property type="component" value="Unassembled WGS sequence"/>
</dbReference>
<evidence type="ECO:0000259" key="9">
    <source>
        <dbReference type="Pfam" id="PF23726"/>
    </source>
</evidence>
<dbReference type="AlphaFoldDB" id="A0A1R2D0S9"/>
<evidence type="ECO:0000259" key="7">
    <source>
        <dbReference type="Pfam" id="PF03178"/>
    </source>
</evidence>
<evidence type="ECO:0000256" key="5">
    <source>
        <dbReference type="ARBA" id="ARBA00023242"/>
    </source>
</evidence>
<dbReference type="FunFam" id="2.130.10.10:FF:000031">
    <property type="entry name" value="Splicing factor 3b subunit 3"/>
    <property type="match status" value="1"/>
</dbReference>
<sequence length="1169" mass="130525">MFLYSLTLQPAGGIHKVLYGSFSSSKAQEIAVSRGKILEIYRCNDQASSLEIVHSTELFGMIRSMCTFRMTGANKDLLVIGSDSGKIVFLKLDPNTSKLEVVHMETYGKSGCRRIVPGQYLAADPKGRSLMVAAIEKQKFVYILSRDNSSNLTISSPLEAHKGRTIVFDICGIDMGFENPQFACLEVDYGESDNPSSSVVTGIYQKLLVFYEMDLGLNHVIRKIAQPIDNTANLLIPVPGGTDGPGGVLVICENLIRHIKGQNETSITYPRRVDMAANRGLLISCYSFHKQKDVLLFLLQSELGDLYKVSFDSGGLKVQYFDTIFPCVSICILKSGYLFAAAEFGNHAFYRFVGEDDDTYVSTNSTDIVYFAPRKLTNLHEIFIIESLCAITDLKVQDLCNEGLPQIYALSGKSTRSSLRILRHGLGVSEMAVANLPAKPNGIWSIKGTSTSNIDKYILISFSGHTLVLSVGEMLSEISDSGFDNNSDTIHAGTLANNCFLQICQNSIRVIASKDKVEKWEPPGRISRATSNEKQVAITLAGGILMYFELDPSGKLKEVEKREMEQEVLCIHLSSIPQGRVRSRFLAVGLYDSTVKILSLDPEGCLTRLSTQALPSPGCQPKSVCLLEMGHSPQDLQLFLHVGLDNGLVLRTIIDSITGQLSDTRSRYIGSKPVKLSRALVIGSESLIALSSRTWVAYNYLGKHYFTPLSYEAMDYATAFSSDHCSEGFVGVADKTLRIFMVEKLGEVFNSSVVPLRYTPRKMEINPDKKFLVILESEHNSFPQEQREKFRTVFEAQENDEKDEYKIGTPKAGEGIWASCIRIVDPIKCETLSLFDLTNNENAVSLCICTFTGYETDMFAVVGTVKDMNLNPRSHSAAYLNVFKIIEGRLELMHKTSVEDIPLALCPFYGKLLVGVGKFLRLYELGKKKLLKKSENKTTFPSLISSIKVDDQRIFACDIGESVSVLRYRQEDNQIYCFADDVVSRWLSNFTILDHDTVAAVDKFENFFVLRLPAACEEDEKDIASVKYKWEAGFLNAAYYKMEHIAHFYIGDLATSLQKCCLSEGGPEILLYGTTMGAIGALVPITKKEEVEFFIHLEMYLRQEARPLLGRDHMAFRSFSLPVKNVIDGDLCEQYSFLSYNTQRTLSEQLGHSPNEIFKRLEEVKNRIF</sequence>
<feature type="domain" description="RSE1/DDB1/CPSF1 C-terminal" evidence="7">
    <location>
        <begin position="818"/>
        <end position="1135"/>
    </location>
</feature>
<dbReference type="FunFam" id="2.130.10.10:FF:001143">
    <property type="entry name" value="Pre-mRNA-splicing factor rse-1, putative"/>
    <property type="match status" value="1"/>
</dbReference>
<comment type="caution">
    <text evidence="10">The sequence shown here is derived from an EMBL/GenBank/DDBJ whole genome shotgun (WGS) entry which is preliminary data.</text>
</comment>
<comment type="similarity">
    <text evidence="6">Belongs to the RSE1 family.</text>
</comment>
<dbReference type="EMBL" id="MPUH01000020">
    <property type="protein sequence ID" value="OMJ94841.1"/>
    <property type="molecule type" value="Genomic_DNA"/>
</dbReference>
<keyword evidence="11" id="KW-1185">Reference proteome</keyword>
<keyword evidence="4" id="KW-0508">mRNA splicing</keyword>
<dbReference type="InterPro" id="IPR018846">
    <property type="entry name" value="Beta-prop_RSE1/DDB1/CPSF1_1st"/>
</dbReference>
<protein>
    <recommendedName>
        <fullName evidence="12">DNA damage-binding protein 1</fullName>
    </recommendedName>
</protein>
<dbReference type="GO" id="GO:0003676">
    <property type="term" value="F:nucleic acid binding"/>
    <property type="evidence" value="ECO:0007669"/>
    <property type="project" value="InterPro"/>
</dbReference>
<evidence type="ECO:0008006" key="12">
    <source>
        <dbReference type="Google" id="ProtNLM"/>
    </source>
</evidence>
<evidence type="ECO:0000256" key="3">
    <source>
        <dbReference type="ARBA" id="ARBA00022728"/>
    </source>
</evidence>
<dbReference type="GO" id="GO:0005681">
    <property type="term" value="C:spliceosomal complex"/>
    <property type="evidence" value="ECO:0007669"/>
    <property type="project" value="UniProtKB-KW"/>
</dbReference>
<keyword evidence="5" id="KW-0539">Nucleus</keyword>
<dbReference type="InterPro" id="IPR050358">
    <property type="entry name" value="RSE1/DDB1/CFT1"/>
</dbReference>
<comment type="subcellular location">
    <subcellularLocation>
        <location evidence="1">Nucleus</location>
    </subcellularLocation>
</comment>
<dbReference type="InterPro" id="IPR058543">
    <property type="entry name" value="Beta-prop_RSE1/DDB1/CPSF1_2nd"/>
</dbReference>
<name>A0A1R2D0S9_9CILI</name>
<dbReference type="Pfam" id="PF03178">
    <property type="entry name" value="CPSF_A"/>
    <property type="match status" value="1"/>
</dbReference>
<dbReference type="Gene3D" id="2.130.10.10">
    <property type="entry name" value="YVTN repeat-like/Quinoprotein amine dehydrogenase"/>
    <property type="match status" value="3"/>
</dbReference>
<dbReference type="InterPro" id="IPR015943">
    <property type="entry name" value="WD40/YVTN_repeat-like_dom_sf"/>
</dbReference>
<evidence type="ECO:0000256" key="2">
    <source>
        <dbReference type="ARBA" id="ARBA00022664"/>
    </source>
</evidence>
<organism evidence="10 11">
    <name type="scientific">Stentor coeruleus</name>
    <dbReference type="NCBI Taxonomy" id="5963"/>
    <lineage>
        <taxon>Eukaryota</taxon>
        <taxon>Sar</taxon>
        <taxon>Alveolata</taxon>
        <taxon>Ciliophora</taxon>
        <taxon>Postciliodesmatophora</taxon>
        <taxon>Heterotrichea</taxon>
        <taxon>Heterotrichida</taxon>
        <taxon>Stentoridae</taxon>
        <taxon>Stentor</taxon>
    </lineage>
</organism>
<gene>
    <name evidence="10" type="ORF">SteCoe_1863</name>
</gene>
<dbReference type="SUPFAM" id="SSF50978">
    <property type="entry name" value="WD40 repeat-like"/>
    <property type="match status" value="2"/>
</dbReference>
<keyword evidence="2" id="KW-0507">mRNA processing</keyword>
<dbReference type="PANTHER" id="PTHR10644">
    <property type="entry name" value="DNA REPAIR/RNA PROCESSING CPSF FAMILY"/>
    <property type="match status" value="1"/>
</dbReference>